<feature type="binding site" evidence="18">
    <location>
        <position position="165"/>
    </location>
    <ligand>
        <name>substrate</name>
    </ligand>
</feature>
<proteinExistence type="predicted"/>
<evidence type="ECO:0000313" key="19">
    <source>
        <dbReference type="EMBL" id="KAK9738160.1"/>
    </source>
</evidence>
<reference evidence="19 20" key="1">
    <citation type="journal article" date="2024" name="BMC Genomics">
        <title>De novo assembly and annotation of Popillia japonica's genome with initial clues to its potential as an invasive pest.</title>
        <authorList>
            <person name="Cucini C."/>
            <person name="Boschi S."/>
            <person name="Funari R."/>
            <person name="Cardaioli E."/>
            <person name="Iannotti N."/>
            <person name="Marturano G."/>
            <person name="Paoli F."/>
            <person name="Bruttini M."/>
            <person name="Carapelli A."/>
            <person name="Frati F."/>
            <person name="Nardi F."/>
        </authorList>
    </citation>
    <scope>NUCLEOTIDE SEQUENCE [LARGE SCALE GENOMIC DNA]</scope>
    <source>
        <strain evidence="19">DMR45628</strain>
    </source>
</reference>
<evidence type="ECO:0000256" key="13">
    <source>
        <dbReference type="ARBA" id="ARBA00023011"/>
    </source>
</evidence>
<evidence type="ECO:0000256" key="10">
    <source>
        <dbReference type="ARBA" id="ARBA00022778"/>
    </source>
</evidence>
<keyword evidence="4" id="KW-0963">Cytoplasm</keyword>
<keyword evidence="14" id="KW-0443">Lipid metabolism</keyword>
<evidence type="ECO:0000256" key="7">
    <source>
        <dbReference type="ARBA" id="ARBA00022679"/>
    </source>
</evidence>
<dbReference type="GO" id="GO:0006695">
    <property type="term" value="P:cholesterol biosynthetic process"/>
    <property type="evidence" value="ECO:0007669"/>
    <property type="project" value="UniProtKB-KW"/>
</dbReference>
<sequence length="183" mass="21434">MEPKIILLLSGKRKSGKDYIAEKLQNRLEDKAEILRISEPIKSHYASYLNLNLEELLSSNCYKETYRQEMIIWSDEVRKKDPGYFCNLACSKAVGKDIWIFSDIRRKTDIHWFRTNYPGKIKTVRILANQDVRIARGWVYTEGVDNVTSECDLDDWNDWNLQVNNNDEASLKDSIDKILDLLI</sequence>
<organism evidence="19 20">
    <name type="scientific">Popillia japonica</name>
    <name type="common">Japanese beetle</name>
    <dbReference type="NCBI Taxonomy" id="7064"/>
    <lineage>
        <taxon>Eukaryota</taxon>
        <taxon>Metazoa</taxon>
        <taxon>Ecdysozoa</taxon>
        <taxon>Arthropoda</taxon>
        <taxon>Hexapoda</taxon>
        <taxon>Insecta</taxon>
        <taxon>Pterygota</taxon>
        <taxon>Neoptera</taxon>
        <taxon>Endopterygota</taxon>
        <taxon>Coleoptera</taxon>
        <taxon>Polyphaga</taxon>
        <taxon>Scarabaeiformia</taxon>
        <taxon>Scarabaeidae</taxon>
        <taxon>Rutelinae</taxon>
        <taxon>Popillia</taxon>
    </lineage>
</organism>
<dbReference type="EMBL" id="JASPKY010000089">
    <property type="protein sequence ID" value="KAK9738160.1"/>
    <property type="molecule type" value="Genomic_DNA"/>
</dbReference>
<comment type="subcellular location">
    <subcellularLocation>
        <location evidence="1">Cytoplasm</location>
        <location evidence="1">Cytosol</location>
    </subcellularLocation>
</comment>
<dbReference type="GO" id="GO:0004631">
    <property type="term" value="F:phosphomevalonate kinase activity"/>
    <property type="evidence" value="ECO:0007669"/>
    <property type="project" value="UniProtKB-EC"/>
</dbReference>
<keyword evidence="5" id="KW-0444">Lipid biosynthesis</keyword>
<keyword evidence="11 18" id="KW-0067">ATP-binding</keyword>
<evidence type="ECO:0000256" key="11">
    <source>
        <dbReference type="ARBA" id="ARBA00022840"/>
    </source>
</evidence>
<evidence type="ECO:0000256" key="14">
    <source>
        <dbReference type="ARBA" id="ARBA00023098"/>
    </source>
</evidence>
<dbReference type="InterPro" id="IPR027417">
    <property type="entry name" value="P-loop_NTPase"/>
</dbReference>
<evidence type="ECO:0000256" key="18">
    <source>
        <dbReference type="PIRSR" id="PIRSR036639-1"/>
    </source>
</evidence>
<keyword evidence="15" id="KW-1207">Sterol metabolism</keyword>
<dbReference type="EC" id="2.7.4.2" evidence="3"/>
<keyword evidence="12" id="KW-0752">Steroid biosynthesis</keyword>
<dbReference type="GO" id="GO:0005829">
    <property type="term" value="C:cytosol"/>
    <property type="evidence" value="ECO:0007669"/>
    <property type="project" value="UniProtKB-SubCell"/>
</dbReference>
<dbReference type="PIRSF" id="PIRSF036639">
    <property type="entry name" value="PMK_anim"/>
    <property type="match status" value="1"/>
</dbReference>
<evidence type="ECO:0000256" key="12">
    <source>
        <dbReference type="ARBA" id="ARBA00022955"/>
    </source>
</evidence>
<dbReference type="PANTHER" id="PTHR13101">
    <property type="entry name" value="PHOSPHOMEVALONATE KINASE"/>
    <property type="match status" value="1"/>
</dbReference>
<comment type="caution">
    <text evidence="19">The sequence shown here is derived from an EMBL/GenBank/DDBJ whole genome shotgun (WGS) entry which is preliminary data.</text>
</comment>
<evidence type="ECO:0000256" key="2">
    <source>
        <dbReference type="ARBA" id="ARBA00005017"/>
    </source>
</evidence>
<keyword evidence="6" id="KW-0153">Cholesterol metabolism</keyword>
<keyword evidence="13" id="KW-0756">Sterol biosynthesis</keyword>
<dbReference type="Gene3D" id="3.40.50.300">
    <property type="entry name" value="P-loop containing nucleotide triphosphate hydrolases"/>
    <property type="match status" value="1"/>
</dbReference>
<evidence type="ECO:0000256" key="6">
    <source>
        <dbReference type="ARBA" id="ARBA00022548"/>
    </source>
</evidence>
<keyword evidence="10" id="KW-0152">Cholesterol biosynthesis</keyword>
<dbReference type="AlphaFoldDB" id="A0AAW1LSP6"/>
<keyword evidence="16" id="KW-0753">Steroid metabolism</keyword>
<feature type="binding site" evidence="18">
    <location>
        <position position="136"/>
    </location>
    <ligand>
        <name>ATP</name>
        <dbReference type="ChEBI" id="CHEBI:30616"/>
    </ligand>
</feature>
<comment type="pathway">
    <text evidence="2">Isoprenoid biosynthesis; isopentenyl diphosphate biosynthesis via mevalonate pathway; isopentenyl diphosphate from (R)-mevalonate: step 2/3.</text>
</comment>
<evidence type="ECO:0000256" key="9">
    <source>
        <dbReference type="ARBA" id="ARBA00022777"/>
    </source>
</evidence>
<keyword evidence="20" id="KW-1185">Reference proteome</keyword>
<protein>
    <recommendedName>
        <fullName evidence="17">Phosphomevalonate kinase</fullName>
        <ecNumber evidence="3">2.7.4.2</ecNumber>
    </recommendedName>
</protein>
<evidence type="ECO:0000256" key="16">
    <source>
        <dbReference type="ARBA" id="ARBA00023221"/>
    </source>
</evidence>
<evidence type="ECO:0000256" key="17">
    <source>
        <dbReference type="ARBA" id="ARBA00034549"/>
    </source>
</evidence>
<dbReference type="Proteomes" id="UP001458880">
    <property type="component" value="Unassembled WGS sequence"/>
</dbReference>
<keyword evidence="9 19" id="KW-0418">Kinase</keyword>
<dbReference type="Pfam" id="PF04275">
    <property type="entry name" value="P-mevalo_kinase"/>
    <property type="match status" value="1"/>
</dbReference>
<evidence type="ECO:0000256" key="1">
    <source>
        <dbReference type="ARBA" id="ARBA00004514"/>
    </source>
</evidence>
<accession>A0AAW1LSP6</accession>
<evidence type="ECO:0000256" key="3">
    <source>
        <dbReference type="ARBA" id="ARBA00012958"/>
    </source>
</evidence>
<dbReference type="InterPro" id="IPR005919">
    <property type="entry name" value="Pmev_kin_anim"/>
</dbReference>
<evidence type="ECO:0000256" key="15">
    <source>
        <dbReference type="ARBA" id="ARBA00023166"/>
    </source>
</evidence>
<dbReference type="GO" id="GO:0005524">
    <property type="term" value="F:ATP binding"/>
    <property type="evidence" value="ECO:0007669"/>
    <property type="project" value="UniProtKB-KW"/>
</dbReference>
<evidence type="ECO:0000256" key="8">
    <source>
        <dbReference type="ARBA" id="ARBA00022741"/>
    </source>
</evidence>
<evidence type="ECO:0000313" key="20">
    <source>
        <dbReference type="Proteomes" id="UP001458880"/>
    </source>
</evidence>
<gene>
    <name evidence="19" type="ORF">QE152_g10071</name>
</gene>
<dbReference type="GO" id="GO:0019287">
    <property type="term" value="P:isopentenyl diphosphate biosynthetic process, mevalonate pathway"/>
    <property type="evidence" value="ECO:0007669"/>
    <property type="project" value="TreeGrafter"/>
</dbReference>
<name>A0AAW1LSP6_POPJA</name>
<keyword evidence="7" id="KW-0808">Transferase</keyword>
<dbReference type="PANTHER" id="PTHR13101:SF1">
    <property type="entry name" value="PHOSPHOMEVALONATE KINASE"/>
    <property type="match status" value="1"/>
</dbReference>
<evidence type="ECO:0000256" key="5">
    <source>
        <dbReference type="ARBA" id="ARBA00022516"/>
    </source>
</evidence>
<keyword evidence="8 18" id="KW-0547">Nucleotide-binding</keyword>
<evidence type="ECO:0000256" key="4">
    <source>
        <dbReference type="ARBA" id="ARBA00022490"/>
    </source>
</evidence>
<dbReference type="NCBIfam" id="TIGR01223">
    <property type="entry name" value="Pmev_kin_anim"/>
    <property type="match status" value="1"/>
</dbReference>
<dbReference type="FunFam" id="3.40.50.300:FF:001026">
    <property type="entry name" value="Phosphomevalonate kinase"/>
    <property type="match status" value="1"/>
</dbReference>
<feature type="binding site" evidence="18">
    <location>
        <begin position="12"/>
        <end position="18"/>
    </location>
    <ligand>
        <name>ATP</name>
        <dbReference type="ChEBI" id="CHEBI:30616"/>
    </ligand>
</feature>